<reference evidence="2" key="1">
    <citation type="submission" date="2023-07" db="EMBL/GenBank/DDBJ databases">
        <title>Gilvimarinus algae sp. nov., isolated from the surface of Kelp.</title>
        <authorList>
            <person name="Sun Y.Y."/>
            <person name="Gong Y."/>
            <person name="Du Z.J."/>
        </authorList>
    </citation>
    <scope>NUCLEOTIDE SEQUENCE</scope>
    <source>
        <strain evidence="2">SDUM040014</strain>
    </source>
</reference>
<dbReference type="InterPro" id="IPR022742">
    <property type="entry name" value="Hydrolase_4"/>
</dbReference>
<sequence length="280" mass="29842">MWRWWVIVVLTLGSVAGRAAEFPQHELSFTSRGVQLSGSLVLPASGEARAAVVFVHGSGPQERSIHWAERFAAAGIAALVYDKRGVGRSDGDYESQQSVSGMNISLLADDAAAALAALKAHPKTQGVPLGFTGISQAGWIVPLAAEKSGAADFMALWSAPVCKVSEEDIFSKHTADNDGAAVPSYREALAARKTPYVWPDFLGTDTDPVTSLAELEIPGLWVFGGNDGSVPVDVSIERLQSLASAGYAYDYVLFSGLGHNNMTETFATVTDWILRLVEKD</sequence>
<dbReference type="RefSeq" id="WP_302713129.1">
    <property type="nucleotide sequence ID" value="NZ_JAULRT010000052.1"/>
</dbReference>
<gene>
    <name evidence="2" type="ORF">QWI16_11115</name>
</gene>
<dbReference type="GO" id="GO:0016787">
    <property type="term" value="F:hydrolase activity"/>
    <property type="evidence" value="ECO:0007669"/>
    <property type="project" value="UniProtKB-KW"/>
</dbReference>
<organism evidence="2 3">
    <name type="scientific">Gilvimarinus algae</name>
    <dbReference type="NCBI Taxonomy" id="3058037"/>
    <lineage>
        <taxon>Bacteria</taxon>
        <taxon>Pseudomonadati</taxon>
        <taxon>Pseudomonadota</taxon>
        <taxon>Gammaproteobacteria</taxon>
        <taxon>Cellvibrionales</taxon>
        <taxon>Cellvibrionaceae</taxon>
        <taxon>Gilvimarinus</taxon>
    </lineage>
</organism>
<keyword evidence="3" id="KW-1185">Reference proteome</keyword>
<dbReference type="InterPro" id="IPR053145">
    <property type="entry name" value="AB_hydrolase_Est10"/>
</dbReference>
<dbReference type="SUPFAM" id="SSF53474">
    <property type="entry name" value="alpha/beta-Hydrolases"/>
    <property type="match status" value="1"/>
</dbReference>
<dbReference type="Pfam" id="PF12146">
    <property type="entry name" value="Hydrolase_4"/>
    <property type="match status" value="1"/>
</dbReference>
<dbReference type="PANTHER" id="PTHR43265:SF1">
    <property type="entry name" value="ESTERASE ESTD"/>
    <property type="match status" value="1"/>
</dbReference>
<dbReference type="Gene3D" id="3.40.50.1820">
    <property type="entry name" value="alpha/beta hydrolase"/>
    <property type="match status" value="1"/>
</dbReference>
<proteinExistence type="predicted"/>
<protein>
    <submittedName>
        <fullName evidence="2">Alpha/beta hydrolase</fullName>
    </submittedName>
</protein>
<dbReference type="Proteomes" id="UP001168380">
    <property type="component" value="Unassembled WGS sequence"/>
</dbReference>
<evidence type="ECO:0000259" key="1">
    <source>
        <dbReference type="Pfam" id="PF12146"/>
    </source>
</evidence>
<keyword evidence="2" id="KW-0378">Hydrolase</keyword>
<dbReference type="InterPro" id="IPR029058">
    <property type="entry name" value="AB_hydrolase_fold"/>
</dbReference>
<evidence type="ECO:0000313" key="3">
    <source>
        <dbReference type="Proteomes" id="UP001168380"/>
    </source>
</evidence>
<evidence type="ECO:0000313" key="2">
    <source>
        <dbReference type="EMBL" id="MDO3382721.1"/>
    </source>
</evidence>
<accession>A0ABT8TJ82</accession>
<dbReference type="EMBL" id="JAULRT010000052">
    <property type="protein sequence ID" value="MDO3382721.1"/>
    <property type="molecule type" value="Genomic_DNA"/>
</dbReference>
<comment type="caution">
    <text evidence="2">The sequence shown here is derived from an EMBL/GenBank/DDBJ whole genome shotgun (WGS) entry which is preliminary data.</text>
</comment>
<name>A0ABT8TJ82_9GAMM</name>
<dbReference type="PANTHER" id="PTHR43265">
    <property type="entry name" value="ESTERASE ESTD"/>
    <property type="match status" value="1"/>
</dbReference>
<feature type="domain" description="Serine aminopeptidase S33" evidence="1">
    <location>
        <begin position="47"/>
        <end position="168"/>
    </location>
</feature>